<name>A0A0F5FHC1_9HYPH</name>
<dbReference type="SUPFAM" id="SSF53187">
    <property type="entry name" value="Zn-dependent exopeptidases"/>
    <property type="match status" value="1"/>
</dbReference>
<dbReference type="RefSeq" id="WP_046106217.1">
    <property type="nucleotide sequence ID" value="NZ_JZEY01000061.1"/>
</dbReference>
<dbReference type="EMBL" id="JZEY01000061">
    <property type="protein sequence ID" value="KKB08188.1"/>
    <property type="molecule type" value="Genomic_DNA"/>
</dbReference>
<evidence type="ECO:0000256" key="5">
    <source>
        <dbReference type="ARBA" id="ARBA00023211"/>
    </source>
</evidence>
<keyword evidence="5" id="KW-0464">Manganese</keyword>
<dbReference type="InterPro" id="IPR011356">
    <property type="entry name" value="Leucine_aapep/pepB"/>
</dbReference>
<keyword evidence="8" id="KW-1185">Reference proteome</keyword>
<comment type="caution">
    <text evidence="7">The sequence shown here is derived from an EMBL/GenBank/DDBJ whole genome shotgun (WGS) entry which is preliminary data.</text>
</comment>
<evidence type="ECO:0000256" key="1">
    <source>
        <dbReference type="ARBA" id="ARBA00009528"/>
    </source>
</evidence>
<keyword evidence="4" id="KW-0378">Hydrolase</keyword>
<dbReference type="PANTHER" id="PTHR11963:SF20">
    <property type="entry name" value="PEPTIDASE B"/>
    <property type="match status" value="1"/>
</dbReference>
<dbReference type="Gene3D" id="3.40.630.10">
    <property type="entry name" value="Zn peptidases"/>
    <property type="match status" value="1"/>
</dbReference>
<dbReference type="GO" id="GO:0006508">
    <property type="term" value="P:proteolysis"/>
    <property type="evidence" value="ECO:0007669"/>
    <property type="project" value="UniProtKB-KW"/>
</dbReference>
<evidence type="ECO:0000256" key="2">
    <source>
        <dbReference type="ARBA" id="ARBA00022438"/>
    </source>
</evidence>
<dbReference type="InterPro" id="IPR000819">
    <property type="entry name" value="Peptidase_M17_C"/>
</dbReference>
<dbReference type="OrthoDB" id="9809354at2"/>
<dbReference type="InterPro" id="IPR043472">
    <property type="entry name" value="Macro_dom-like"/>
</dbReference>
<dbReference type="Proteomes" id="UP000033649">
    <property type="component" value="Unassembled WGS sequence"/>
</dbReference>
<comment type="similarity">
    <text evidence="1">Belongs to the peptidase M17 family.</text>
</comment>
<dbReference type="GO" id="GO:0030145">
    <property type="term" value="F:manganese ion binding"/>
    <property type="evidence" value="ECO:0007669"/>
    <property type="project" value="InterPro"/>
</dbReference>
<gene>
    <name evidence="7" type="ORF">VE26_16700</name>
</gene>
<accession>A0A0F5FHC1</accession>
<dbReference type="Pfam" id="PF21337">
    <property type="entry name" value="Peptidase_M17_N_1"/>
    <property type="match status" value="1"/>
</dbReference>
<evidence type="ECO:0000313" key="7">
    <source>
        <dbReference type="EMBL" id="KKB08188.1"/>
    </source>
</evidence>
<protein>
    <submittedName>
        <fullName evidence="7">Cytochrome C oxidase subunit II</fullName>
    </submittedName>
</protein>
<dbReference type="Gene3D" id="3.40.220.10">
    <property type="entry name" value="Leucine Aminopeptidase, subunit E, domain 1"/>
    <property type="match status" value="1"/>
</dbReference>
<proteinExistence type="inferred from homology"/>
<evidence type="ECO:0000259" key="6">
    <source>
        <dbReference type="PROSITE" id="PS00631"/>
    </source>
</evidence>
<keyword evidence="3" id="KW-0645">Protease</keyword>
<dbReference type="CDD" id="cd00433">
    <property type="entry name" value="Peptidase_M17"/>
    <property type="match status" value="1"/>
</dbReference>
<dbReference type="GO" id="GO:0070006">
    <property type="term" value="F:metalloaminopeptidase activity"/>
    <property type="evidence" value="ECO:0007669"/>
    <property type="project" value="InterPro"/>
</dbReference>
<dbReference type="AlphaFoldDB" id="A0A0F5FHC1"/>
<dbReference type="GO" id="GO:0005737">
    <property type="term" value="C:cytoplasm"/>
    <property type="evidence" value="ECO:0007669"/>
    <property type="project" value="InterPro"/>
</dbReference>
<dbReference type="PANTHER" id="PTHR11963">
    <property type="entry name" value="LEUCINE AMINOPEPTIDASE-RELATED"/>
    <property type="match status" value="1"/>
</dbReference>
<dbReference type="PRINTS" id="PR00481">
    <property type="entry name" value="LAMNOPPTDASE"/>
</dbReference>
<reference evidence="7 8" key="1">
    <citation type="submission" date="2015-03" db="EMBL/GenBank/DDBJ databases">
        <authorList>
            <person name="Hassan Y."/>
            <person name="Lepp D."/>
            <person name="Li X.-Z."/>
            <person name="Zhou T."/>
        </authorList>
    </citation>
    <scope>NUCLEOTIDE SEQUENCE [LARGE SCALE GENOMIC DNA]</scope>
    <source>
        <strain evidence="7 8">IPL18</strain>
    </source>
</reference>
<evidence type="ECO:0000256" key="4">
    <source>
        <dbReference type="ARBA" id="ARBA00022801"/>
    </source>
</evidence>
<evidence type="ECO:0000256" key="3">
    <source>
        <dbReference type="ARBA" id="ARBA00022670"/>
    </source>
</evidence>
<dbReference type="PATRIC" id="fig|429727.3.peg.3418"/>
<dbReference type="InterPro" id="IPR048816">
    <property type="entry name" value="Peptidase_M17_N_1"/>
</dbReference>
<keyword evidence="2" id="KW-0031">Aminopeptidase</keyword>
<organism evidence="7 8">
    <name type="scientific">Devosia chinhatensis</name>
    <dbReference type="NCBI Taxonomy" id="429727"/>
    <lineage>
        <taxon>Bacteria</taxon>
        <taxon>Pseudomonadati</taxon>
        <taxon>Pseudomonadota</taxon>
        <taxon>Alphaproteobacteria</taxon>
        <taxon>Hyphomicrobiales</taxon>
        <taxon>Devosiaceae</taxon>
        <taxon>Devosia</taxon>
    </lineage>
</organism>
<feature type="domain" description="Cytosol aminopeptidase" evidence="6">
    <location>
        <begin position="296"/>
        <end position="303"/>
    </location>
</feature>
<dbReference type="PROSITE" id="PS00631">
    <property type="entry name" value="CYTOSOL_AP"/>
    <property type="match status" value="1"/>
</dbReference>
<sequence length="449" mass="47259">MTSPAPTPLKFVADGALDRAGLSQQQQAWAQAHGFAGQSGRLLALPDADGAVAAWLFGVGPEAGRSPFIAGRAAAGLPEGFYKMEGDVDDPTLATIAFRLGAYRFDRYRDARPVPLVALTDGADEDEVDRQVEAASLARDLINTPANDLGPEAMEKAAQDFARRNGMDIRVIAGDDLLNANFPMIHAVGRASAQAPRLIDLTWGDESHPKVTLVGKGVTFDTGGLDIKSAAGMLLMKKDMGGAANVLGLAHAIVSSGLKVRLRVLLPVVENAIAGNAFRPGDVLRSRLGLTVEIGNTDAEGRLILADALALADEEAPDLLVDMATLTGAARVALGPDLPPVYCTDAAISGQLADLGLAVEDPLWPMPLWANYDSQLASKVADINNTGSGGFAGSVTAALFLKRFVRRAGIWLHLDIFGWAPEARPGRPVGATDQGIRALHALIRDRYKG</sequence>
<dbReference type="Pfam" id="PF00883">
    <property type="entry name" value="Peptidase_M17"/>
    <property type="match status" value="1"/>
</dbReference>
<dbReference type="STRING" id="429727.VE26_16700"/>
<evidence type="ECO:0000313" key="8">
    <source>
        <dbReference type="Proteomes" id="UP000033649"/>
    </source>
</evidence>